<keyword evidence="9" id="KW-1185">Reference proteome</keyword>
<proteinExistence type="inferred from homology"/>
<dbReference type="SUPFAM" id="SSF47203">
    <property type="entry name" value="Acyl-CoA dehydrogenase C-terminal domain-like"/>
    <property type="match status" value="1"/>
</dbReference>
<dbReference type="GO" id="GO:0050660">
    <property type="term" value="F:flavin adenine dinucleotide binding"/>
    <property type="evidence" value="ECO:0007669"/>
    <property type="project" value="InterPro"/>
</dbReference>
<evidence type="ECO:0000256" key="4">
    <source>
        <dbReference type="ARBA" id="ARBA00022827"/>
    </source>
</evidence>
<dbReference type="InterPro" id="IPR036250">
    <property type="entry name" value="AcylCo_DH-like_C"/>
</dbReference>
<dbReference type="InterPro" id="IPR009075">
    <property type="entry name" value="AcylCo_DH/oxidase_C"/>
</dbReference>
<dbReference type="SUPFAM" id="SSF56645">
    <property type="entry name" value="Acyl-CoA dehydrogenase NM domain-like"/>
    <property type="match status" value="1"/>
</dbReference>
<reference evidence="8 9" key="1">
    <citation type="journal article" date="2023" name="Commun. Biol.">
        <title>Reorganization of the ancestral sex-determining regions during the evolution of trioecy in Pleodorina starrii.</title>
        <authorList>
            <person name="Takahashi K."/>
            <person name="Suzuki S."/>
            <person name="Kawai-Toyooka H."/>
            <person name="Yamamoto K."/>
            <person name="Hamaji T."/>
            <person name="Ootsuki R."/>
            <person name="Yamaguchi H."/>
            <person name="Kawachi M."/>
            <person name="Higashiyama T."/>
            <person name="Nozaki H."/>
        </authorList>
    </citation>
    <scope>NUCLEOTIDE SEQUENCE [LARGE SCALE GENOMIC DNA]</scope>
    <source>
        <strain evidence="8 9">NIES-4479</strain>
    </source>
</reference>
<evidence type="ECO:0000313" key="9">
    <source>
        <dbReference type="Proteomes" id="UP001165080"/>
    </source>
</evidence>
<feature type="compositionally biased region" description="Gly residues" evidence="5">
    <location>
        <begin position="21"/>
        <end position="52"/>
    </location>
</feature>
<feature type="compositionally biased region" description="Basic and acidic residues" evidence="5">
    <location>
        <begin position="109"/>
        <end position="123"/>
    </location>
</feature>
<keyword evidence="4" id="KW-0274">FAD</keyword>
<evidence type="ECO:0000313" key="8">
    <source>
        <dbReference type="EMBL" id="GLC52715.1"/>
    </source>
</evidence>
<feature type="domain" description="Acyl-CoA dehydrogenase/oxidase N-terminal" evidence="7">
    <location>
        <begin position="201"/>
        <end position="293"/>
    </location>
</feature>
<feature type="domain" description="Acyl-CoA dehydrogenase/oxidase C-terminal" evidence="6">
    <location>
        <begin position="444"/>
        <end position="573"/>
    </location>
</feature>
<dbReference type="AlphaFoldDB" id="A0A9W6BJ16"/>
<dbReference type="InterPro" id="IPR037069">
    <property type="entry name" value="AcylCoA_DH/ox_N_sf"/>
</dbReference>
<feature type="region of interest" description="Disordered" evidence="5">
    <location>
        <begin position="16"/>
        <end position="55"/>
    </location>
</feature>
<evidence type="ECO:0000256" key="2">
    <source>
        <dbReference type="ARBA" id="ARBA00009347"/>
    </source>
</evidence>
<comment type="caution">
    <text evidence="8">The sequence shown here is derived from an EMBL/GenBank/DDBJ whole genome shotgun (WGS) entry which is preliminary data.</text>
</comment>
<dbReference type="EMBL" id="BRXU01000006">
    <property type="protein sequence ID" value="GLC52715.1"/>
    <property type="molecule type" value="Genomic_DNA"/>
</dbReference>
<comment type="cofactor">
    <cofactor evidence="1">
        <name>FAD</name>
        <dbReference type="ChEBI" id="CHEBI:57692"/>
    </cofactor>
</comment>
<dbReference type="GO" id="GO:0016627">
    <property type="term" value="F:oxidoreductase activity, acting on the CH-CH group of donors"/>
    <property type="evidence" value="ECO:0007669"/>
    <property type="project" value="InterPro"/>
</dbReference>
<evidence type="ECO:0000256" key="3">
    <source>
        <dbReference type="ARBA" id="ARBA00022630"/>
    </source>
</evidence>
<dbReference type="Gene3D" id="1.20.140.10">
    <property type="entry name" value="Butyryl-CoA Dehydrogenase, subunit A, domain 3"/>
    <property type="match status" value="1"/>
</dbReference>
<evidence type="ECO:0000259" key="6">
    <source>
        <dbReference type="Pfam" id="PF00441"/>
    </source>
</evidence>
<feature type="region of interest" description="Disordered" evidence="5">
    <location>
        <begin position="68"/>
        <end position="153"/>
    </location>
</feature>
<sequence>MKQKGDDGKAADEVCSSAMTAGGGGGGGGDGCSISSGGGAGGGGGGGGGSSLGGRFFSSVKAAALEGLKEAQGALDGDDGDDDDDDDSGDDDDDNEGDEEEGDADDDSETKGEGDGGDNEVKNARQAKGGGPRRRRAPVGSGQQGRIQASKNGLKGAPKLTLLRKAAAAAAAAAGGALAAAMEPPQTVVYGKHPWLPSGLTPHQVELRARARELVLEHVLPYAAKWDEQRTLPRRLFAAAGRAGFCAQVAPLLSGGRGWSASDAVAVFEVLGAADLNSAALLAHQNAVTWMVGKSAGPMHKLPLTAALGSGLALGSCAASEPQQEGPHQVDRTACFAVKYKDMSGDYWIINGLKDRVPLYGGADVYLVAARTDPGADGLSLFLLPKVYPGMTFMGPPADSLGARSLTYGSLALTACIVRTRCGLYPARRSSRSSRRQVCVHDRFRLFLAAAAVGSAAGAVALAQEWLSEPQHRHFSHDLLGYQALQHRLVSLTSRVAAARLAVQCAAAALDSMDKRAPAQVALAKRYCVANALSVLEDVRTMFGASSVHVSYPLARVRRNLISYQLLGGDMELCVQMAWTGLVKKSKGSSTRPAEEEEES</sequence>
<dbReference type="PANTHER" id="PTHR43831:SF1">
    <property type="entry name" value="ISOBUTYRYL-COA DEHYDROGENASE, MITOCHONDRIAL"/>
    <property type="match status" value="1"/>
</dbReference>
<comment type="similarity">
    <text evidence="2">Belongs to the acyl-CoA dehydrogenase family.</text>
</comment>
<evidence type="ECO:0000259" key="7">
    <source>
        <dbReference type="Pfam" id="PF02771"/>
    </source>
</evidence>
<organism evidence="8 9">
    <name type="scientific">Pleodorina starrii</name>
    <dbReference type="NCBI Taxonomy" id="330485"/>
    <lineage>
        <taxon>Eukaryota</taxon>
        <taxon>Viridiplantae</taxon>
        <taxon>Chlorophyta</taxon>
        <taxon>core chlorophytes</taxon>
        <taxon>Chlorophyceae</taxon>
        <taxon>CS clade</taxon>
        <taxon>Chlamydomonadales</taxon>
        <taxon>Volvocaceae</taxon>
        <taxon>Pleodorina</taxon>
    </lineage>
</organism>
<evidence type="ECO:0000256" key="5">
    <source>
        <dbReference type="SAM" id="MobiDB-lite"/>
    </source>
</evidence>
<dbReference type="PANTHER" id="PTHR43831">
    <property type="entry name" value="ISOBUTYRYL-COA DEHYDROGENASE"/>
    <property type="match status" value="1"/>
</dbReference>
<dbReference type="Gene3D" id="2.40.110.10">
    <property type="entry name" value="Butyryl-CoA Dehydrogenase, subunit A, domain 2"/>
    <property type="match status" value="1"/>
</dbReference>
<dbReference type="Pfam" id="PF02771">
    <property type="entry name" value="Acyl-CoA_dh_N"/>
    <property type="match status" value="1"/>
</dbReference>
<name>A0A9W6BJ16_9CHLO</name>
<gene>
    <name evidence="8" type="primary">PLESTMB000199</name>
    <name evidence="8" type="ORF">PLESTB_000660300</name>
</gene>
<dbReference type="InterPro" id="IPR009100">
    <property type="entry name" value="AcylCoA_DH/oxidase_NM_dom_sf"/>
</dbReference>
<keyword evidence="3" id="KW-0285">Flavoprotein</keyword>
<protein>
    <submittedName>
        <fullName evidence="8">Acyl-CoA dehydrogenase, C-terminal domain</fullName>
    </submittedName>
</protein>
<accession>A0A9W6BJ16</accession>
<feature type="compositionally biased region" description="Acidic residues" evidence="5">
    <location>
        <begin position="76"/>
        <end position="108"/>
    </location>
</feature>
<dbReference type="Pfam" id="PF00441">
    <property type="entry name" value="Acyl-CoA_dh_1"/>
    <property type="match status" value="1"/>
</dbReference>
<dbReference type="Proteomes" id="UP001165080">
    <property type="component" value="Unassembled WGS sequence"/>
</dbReference>
<dbReference type="InterPro" id="IPR046373">
    <property type="entry name" value="Acyl-CoA_Oxase/DH_mid-dom_sf"/>
</dbReference>
<dbReference type="InterPro" id="IPR052547">
    <property type="entry name" value="Mito_Isobutyryl-CoADH"/>
</dbReference>
<dbReference type="InterPro" id="IPR013786">
    <property type="entry name" value="AcylCoA_DH/ox_N"/>
</dbReference>
<evidence type="ECO:0000256" key="1">
    <source>
        <dbReference type="ARBA" id="ARBA00001974"/>
    </source>
</evidence>
<dbReference type="GO" id="GO:0005739">
    <property type="term" value="C:mitochondrion"/>
    <property type="evidence" value="ECO:0007669"/>
    <property type="project" value="TreeGrafter"/>
</dbReference>
<dbReference type="Gene3D" id="1.10.540.10">
    <property type="entry name" value="Acyl-CoA dehydrogenase/oxidase, N-terminal domain"/>
    <property type="match status" value="1"/>
</dbReference>